<evidence type="ECO:0000313" key="2">
    <source>
        <dbReference type="EMBL" id="CAH9090903.1"/>
    </source>
</evidence>
<sequence length="127" mass="13774">MDQRIHERFIKLHFLWTLSAWPRQLPYLSALQAGTVCRPLYTILSKWMPVILKPFDGGVGDGNGDGEGDGEGSGDCDGGDGDGDGGGDDNGSDDELEMVAGWMCLILLWKRRNSSAPSLLLLLLLLP</sequence>
<protein>
    <submittedName>
        <fullName evidence="2">Uncharacterized protein</fullName>
    </submittedName>
</protein>
<dbReference type="AlphaFoldDB" id="A0A9P0Z684"/>
<keyword evidence="3" id="KW-1185">Reference proteome</keyword>
<feature type="compositionally biased region" description="Acidic residues" evidence="1">
    <location>
        <begin position="64"/>
        <end position="94"/>
    </location>
</feature>
<reference evidence="2" key="1">
    <citation type="submission" date="2022-07" db="EMBL/GenBank/DDBJ databases">
        <authorList>
            <person name="Macas J."/>
            <person name="Novak P."/>
            <person name="Neumann P."/>
        </authorList>
    </citation>
    <scope>NUCLEOTIDE SEQUENCE</scope>
</reference>
<organism evidence="2 3">
    <name type="scientific">Cuscuta europaea</name>
    <name type="common">European dodder</name>
    <dbReference type="NCBI Taxonomy" id="41803"/>
    <lineage>
        <taxon>Eukaryota</taxon>
        <taxon>Viridiplantae</taxon>
        <taxon>Streptophyta</taxon>
        <taxon>Embryophyta</taxon>
        <taxon>Tracheophyta</taxon>
        <taxon>Spermatophyta</taxon>
        <taxon>Magnoliopsida</taxon>
        <taxon>eudicotyledons</taxon>
        <taxon>Gunneridae</taxon>
        <taxon>Pentapetalae</taxon>
        <taxon>asterids</taxon>
        <taxon>lamiids</taxon>
        <taxon>Solanales</taxon>
        <taxon>Convolvulaceae</taxon>
        <taxon>Cuscuteae</taxon>
        <taxon>Cuscuta</taxon>
        <taxon>Cuscuta subgen. Cuscuta</taxon>
    </lineage>
</organism>
<dbReference type="EMBL" id="CAMAPE010000025">
    <property type="protein sequence ID" value="CAH9090903.1"/>
    <property type="molecule type" value="Genomic_DNA"/>
</dbReference>
<evidence type="ECO:0000256" key="1">
    <source>
        <dbReference type="SAM" id="MobiDB-lite"/>
    </source>
</evidence>
<evidence type="ECO:0000313" key="3">
    <source>
        <dbReference type="Proteomes" id="UP001152484"/>
    </source>
</evidence>
<accession>A0A9P0Z684</accession>
<dbReference type="Proteomes" id="UP001152484">
    <property type="component" value="Unassembled WGS sequence"/>
</dbReference>
<name>A0A9P0Z684_CUSEU</name>
<feature type="region of interest" description="Disordered" evidence="1">
    <location>
        <begin position="59"/>
        <end position="94"/>
    </location>
</feature>
<comment type="caution">
    <text evidence="2">The sequence shown here is derived from an EMBL/GenBank/DDBJ whole genome shotgun (WGS) entry which is preliminary data.</text>
</comment>
<gene>
    <name evidence="2" type="ORF">CEURO_LOCUS11416</name>
</gene>
<proteinExistence type="predicted"/>